<sequence length="150" mass="16879">MTDIHELAVETYIAAPPEKVWSIMTERLAEWWCPRPWRTEIIEIDWRAGGRSAMVLRGPNPGEEHALEGVVLEFVPGSHWVSTDAFRVGWIPQEPFMTGRWGVTAEGDGTRYRASARHWSEEASQKHAEMGFEDGWAACAAQLKALCEAA</sequence>
<organism evidence="3 4">
    <name type="scientific">Sphingobium subterraneum</name>
    <dbReference type="NCBI Taxonomy" id="627688"/>
    <lineage>
        <taxon>Bacteria</taxon>
        <taxon>Pseudomonadati</taxon>
        <taxon>Pseudomonadota</taxon>
        <taxon>Alphaproteobacteria</taxon>
        <taxon>Sphingomonadales</taxon>
        <taxon>Sphingomonadaceae</taxon>
        <taxon>Sphingobium</taxon>
    </lineage>
</organism>
<reference evidence="3 4" key="1">
    <citation type="submission" date="2020-08" db="EMBL/GenBank/DDBJ databases">
        <title>Genomic Encyclopedia of Type Strains, Phase IV (KMG-IV): sequencing the most valuable type-strain genomes for metagenomic binning, comparative biology and taxonomic classification.</title>
        <authorList>
            <person name="Goeker M."/>
        </authorList>
    </citation>
    <scope>NUCLEOTIDE SEQUENCE [LARGE SCALE GENOMIC DNA]</scope>
    <source>
        <strain evidence="3 4">DSM 102255</strain>
    </source>
</reference>
<evidence type="ECO:0000256" key="1">
    <source>
        <dbReference type="ARBA" id="ARBA00006817"/>
    </source>
</evidence>
<accession>A0A841J628</accession>
<gene>
    <name evidence="3" type="ORF">FHS92_002733</name>
</gene>
<dbReference type="InterPro" id="IPR013538">
    <property type="entry name" value="ASHA1/2-like_C"/>
</dbReference>
<dbReference type="SUPFAM" id="SSF55961">
    <property type="entry name" value="Bet v1-like"/>
    <property type="match status" value="1"/>
</dbReference>
<name>A0A841J628_9SPHN</name>
<dbReference type="InterPro" id="IPR023393">
    <property type="entry name" value="START-like_dom_sf"/>
</dbReference>
<comment type="similarity">
    <text evidence="1">Belongs to the AHA1 family.</text>
</comment>
<comment type="caution">
    <text evidence="3">The sequence shown here is derived from an EMBL/GenBank/DDBJ whole genome shotgun (WGS) entry which is preliminary data.</text>
</comment>
<dbReference type="Pfam" id="PF08327">
    <property type="entry name" value="AHSA1"/>
    <property type="match status" value="1"/>
</dbReference>
<dbReference type="Proteomes" id="UP000552700">
    <property type="component" value="Unassembled WGS sequence"/>
</dbReference>
<dbReference type="Gene3D" id="3.30.530.20">
    <property type="match status" value="1"/>
</dbReference>
<feature type="domain" description="Activator of Hsp90 ATPase homologue 1/2-like C-terminal" evidence="2">
    <location>
        <begin position="14"/>
        <end position="147"/>
    </location>
</feature>
<keyword evidence="4" id="KW-1185">Reference proteome</keyword>
<dbReference type="RefSeq" id="WP_184081296.1">
    <property type="nucleotide sequence ID" value="NZ_JACIJP010000005.1"/>
</dbReference>
<dbReference type="AlphaFoldDB" id="A0A841J628"/>
<protein>
    <submittedName>
        <fullName evidence="3">Uncharacterized protein YndB with AHSA1/START domain</fullName>
    </submittedName>
</protein>
<evidence type="ECO:0000313" key="3">
    <source>
        <dbReference type="EMBL" id="MBB6124976.1"/>
    </source>
</evidence>
<evidence type="ECO:0000259" key="2">
    <source>
        <dbReference type="Pfam" id="PF08327"/>
    </source>
</evidence>
<dbReference type="EMBL" id="JACIJP010000005">
    <property type="protein sequence ID" value="MBB6124976.1"/>
    <property type="molecule type" value="Genomic_DNA"/>
</dbReference>
<proteinExistence type="inferred from homology"/>
<evidence type="ECO:0000313" key="4">
    <source>
        <dbReference type="Proteomes" id="UP000552700"/>
    </source>
</evidence>